<sequence length="263" mass="30578">MCYDFKAQVITQLKRAHHRRDKEAVRILTERLLKLGVKDLHHTTGFDHPAVLIYTKDQPHDPVVARWGFVPESTKDKDKQLQVWNKTLNARGEDMFETWSYKYSARAKRCLICIDGFFEHYHFKGKTYPYYIHRADGEPMTLGGLWSEWEDKETGEKLTTFSIVTARGNDLLARIHNNPKLKGPRMPLILPDDAIDTWLTENVESEAEKEKILGLVKPYTDSELQAHTVRRLRGKEAVGNDPISDQEFRYPELDPEHDQGTLF</sequence>
<dbReference type="STRING" id="1409788.NC99_42430"/>
<dbReference type="EC" id="3.4.-.-" evidence="8"/>
<dbReference type="GO" id="GO:0003697">
    <property type="term" value="F:single-stranded DNA binding"/>
    <property type="evidence" value="ECO:0007669"/>
    <property type="project" value="InterPro"/>
</dbReference>
<evidence type="ECO:0000313" key="11">
    <source>
        <dbReference type="Proteomes" id="UP000036958"/>
    </source>
</evidence>
<organism evidence="10 11">
    <name type="scientific">Sunxiuqinia dokdonensis</name>
    <dbReference type="NCBI Taxonomy" id="1409788"/>
    <lineage>
        <taxon>Bacteria</taxon>
        <taxon>Pseudomonadati</taxon>
        <taxon>Bacteroidota</taxon>
        <taxon>Bacteroidia</taxon>
        <taxon>Marinilabiliales</taxon>
        <taxon>Prolixibacteraceae</taxon>
        <taxon>Sunxiuqinia</taxon>
    </lineage>
</organism>
<dbReference type="SUPFAM" id="SSF143081">
    <property type="entry name" value="BB1717-like"/>
    <property type="match status" value="1"/>
</dbReference>
<evidence type="ECO:0000256" key="1">
    <source>
        <dbReference type="ARBA" id="ARBA00008136"/>
    </source>
</evidence>
<gene>
    <name evidence="10" type="ORF">NC99_42430</name>
</gene>
<dbReference type="RefSeq" id="WP_053187943.1">
    <property type="nucleotide sequence ID" value="NZ_LGIA01000206.1"/>
</dbReference>
<keyword evidence="2 8" id="KW-0645">Protease</keyword>
<dbReference type="GO" id="GO:0006508">
    <property type="term" value="P:proteolysis"/>
    <property type="evidence" value="ECO:0007669"/>
    <property type="project" value="UniProtKB-KW"/>
</dbReference>
<dbReference type="Pfam" id="PF02586">
    <property type="entry name" value="SRAP"/>
    <property type="match status" value="1"/>
</dbReference>
<protein>
    <recommendedName>
        <fullName evidence="8">Abasic site processing protein</fullName>
        <ecNumber evidence="8">3.4.-.-</ecNumber>
    </recommendedName>
</protein>
<dbReference type="InterPro" id="IPR036590">
    <property type="entry name" value="SRAP-like"/>
</dbReference>
<evidence type="ECO:0000256" key="4">
    <source>
        <dbReference type="ARBA" id="ARBA00022801"/>
    </source>
</evidence>
<dbReference type="PANTHER" id="PTHR13604">
    <property type="entry name" value="DC12-RELATED"/>
    <property type="match status" value="1"/>
</dbReference>
<evidence type="ECO:0000313" key="10">
    <source>
        <dbReference type="EMBL" id="KOH42936.1"/>
    </source>
</evidence>
<dbReference type="GO" id="GO:0016829">
    <property type="term" value="F:lyase activity"/>
    <property type="evidence" value="ECO:0007669"/>
    <property type="project" value="UniProtKB-KW"/>
</dbReference>
<dbReference type="PANTHER" id="PTHR13604:SF0">
    <property type="entry name" value="ABASIC SITE PROCESSING PROTEIN HMCES"/>
    <property type="match status" value="1"/>
</dbReference>
<proteinExistence type="inferred from homology"/>
<evidence type="ECO:0000256" key="6">
    <source>
        <dbReference type="ARBA" id="ARBA00023125"/>
    </source>
</evidence>
<comment type="caution">
    <text evidence="10">The sequence shown here is derived from an EMBL/GenBank/DDBJ whole genome shotgun (WGS) entry which is preliminary data.</text>
</comment>
<dbReference type="Gene3D" id="3.90.1680.10">
    <property type="entry name" value="SOS response associated peptidase-like"/>
    <property type="match status" value="1"/>
</dbReference>
<keyword evidence="6" id="KW-0238">DNA-binding</keyword>
<accession>A0A0L8V3C8</accession>
<feature type="compositionally biased region" description="Basic and acidic residues" evidence="9">
    <location>
        <begin position="246"/>
        <end position="263"/>
    </location>
</feature>
<evidence type="ECO:0000256" key="7">
    <source>
        <dbReference type="ARBA" id="ARBA00023239"/>
    </source>
</evidence>
<dbReference type="InterPro" id="IPR003738">
    <property type="entry name" value="SRAP"/>
</dbReference>
<dbReference type="EMBL" id="LGIA01000206">
    <property type="protein sequence ID" value="KOH42936.1"/>
    <property type="molecule type" value="Genomic_DNA"/>
</dbReference>
<dbReference type="Proteomes" id="UP000036958">
    <property type="component" value="Unassembled WGS sequence"/>
</dbReference>
<feature type="region of interest" description="Disordered" evidence="9">
    <location>
        <begin position="235"/>
        <end position="263"/>
    </location>
</feature>
<keyword evidence="5" id="KW-0190">Covalent protein-DNA linkage</keyword>
<keyword evidence="11" id="KW-1185">Reference proteome</keyword>
<evidence type="ECO:0000256" key="3">
    <source>
        <dbReference type="ARBA" id="ARBA00022763"/>
    </source>
</evidence>
<dbReference type="OrthoDB" id="9782620at2"/>
<dbReference type="GO" id="GO:0008233">
    <property type="term" value="F:peptidase activity"/>
    <property type="evidence" value="ECO:0007669"/>
    <property type="project" value="UniProtKB-KW"/>
</dbReference>
<dbReference type="GO" id="GO:0106300">
    <property type="term" value="P:protein-DNA covalent cross-linking repair"/>
    <property type="evidence" value="ECO:0007669"/>
    <property type="project" value="InterPro"/>
</dbReference>
<keyword evidence="4 8" id="KW-0378">Hydrolase</keyword>
<evidence type="ECO:0000256" key="2">
    <source>
        <dbReference type="ARBA" id="ARBA00022670"/>
    </source>
</evidence>
<dbReference type="AlphaFoldDB" id="A0A0L8V3C8"/>
<evidence type="ECO:0000256" key="5">
    <source>
        <dbReference type="ARBA" id="ARBA00023124"/>
    </source>
</evidence>
<evidence type="ECO:0000256" key="9">
    <source>
        <dbReference type="SAM" id="MobiDB-lite"/>
    </source>
</evidence>
<reference evidence="11" key="1">
    <citation type="submission" date="2015-07" db="EMBL/GenBank/DDBJ databases">
        <title>Genome sequencing of Sunxiuqinia dokdonensis strain SK.</title>
        <authorList>
            <person name="Ahn S."/>
            <person name="Kim B.-C."/>
        </authorList>
    </citation>
    <scope>NUCLEOTIDE SEQUENCE [LARGE SCALE GENOMIC DNA]</scope>
    <source>
        <strain evidence="11">SK</strain>
    </source>
</reference>
<evidence type="ECO:0000256" key="8">
    <source>
        <dbReference type="RuleBase" id="RU364100"/>
    </source>
</evidence>
<comment type="similarity">
    <text evidence="1 8">Belongs to the SOS response-associated peptidase family.</text>
</comment>
<keyword evidence="7" id="KW-0456">Lyase</keyword>
<name>A0A0L8V3C8_9BACT</name>
<keyword evidence="3" id="KW-0227">DNA damage</keyword>